<dbReference type="OrthoDB" id="341617at2759"/>
<evidence type="ECO:0000313" key="1">
    <source>
        <dbReference type="EMBL" id="EEA08484.1"/>
    </source>
</evidence>
<evidence type="ECO:0000313" key="2">
    <source>
        <dbReference type="Proteomes" id="UP000001460"/>
    </source>
</evidence>
<protein>
    <submittedName>
        <fullName evidence="1">Uncharacterized protein</fullName>
    </submittedName>
</protein>
<sequence length="664" mass="76455">MKRKLEGLSAVQIYDELLKSPKSSWTQMISQLPATVKSDLVQILSKKKKECIEGSDNSTLKSNLSTNMGHIYEVKSQSLEVSNKVNTSNEIINVQDNNINLYQESLKEKGYINLDNNDDFIEKKNLNNQNLKLPFQEPCNTTTIELNKKFLNLKVSTYSPIYQIISRAMYIAGDDRKILKDANNDEITVKCVQSYLNIWIALVWNNLTLSNSKISGKLNNKILKNLLKNLYKEEIDKLNYDYLISKVAHKHFVTGSNVINPVSSVENKDISVTQDIESITCNSSTLSNTINTRFENRLKLRDIRTRNMPSDSYKEFALLREKNFRPSLNTLHDWLNITWNTTYNNGIKDSKVSDIPSGCLQIFSFLINDIISSIVEDALQVALCEIKYEQILNEYKSNEYKCNIKEDSFIKRINELNKISSSKKFDNLLEYYKNLENIKGSSKNNMIELRVDHYLAVIINKINEKDINLLYNSCNPTKSCDLTLLYKNSIIESTVIINRISELNEVLTSQIIRGSSNWCTSSFKKYEINDDKISENYQSDNVKQKSDEVNDMFDAILESAIKDCPIDKVFPMGVSDNFGMFALTRLRHCIEISQDPEDLTKIFNTIFNEWEMDTSKSEDDKSIEIQEAKSISINRVKQLNKYMDIAHKVLAISNLLKKLNEEMI</sequence>
<proteinExistence type="predicted"/>
<dbReference type="AlphaFoldDB" id="B6AJU3"/>
<reference evidence="1" key="1">
    <citation type="submission" date="2008-06" db="EMBL/GenBank/DDBJ databases">
        <authorList>
            <person name="Lorenzi H."/>
            <person name="Inman J."/>
            <person name="Miller J."/>
            <person name="Schobel S."/>
            <person name="Amedeo P."/>
            <person name="Caler E.V."/>
            <person name="da Silva J."/>
        </authorList>
    </citation>
    <scope>NUCLEOTIDE SEQUENCE [LARGE SCALE GENOMIC DNA]</scope>
    <source>
        <strain evidence="1">RN66</strain>
    </source>
</reference>
<accession>B6AJU3</accession>
<dbReference type="VEuPathDB" id="CryptoDB:CMU_003140"/>
<dbReference type="EMBL" id="DS989740">
    <property type="protein sequence ID" value="EEA08484.1"/>
    <property type="molecule type" value="Genomic_DNA"/>
</dbReference>
<organism evidence="1 2">
    <name type="scientific">Cryptosporidium muris (strain RN66)</name>
    <dbReference type="NCBI Taxonomy" id="441375"/>
    <lineage>
        <taxon>Eukaryota</taxon>
        <taxon>Sar</taxon>
        <taxon>Alveolata</taxon>
        <taxon>Apicomplexa</taxon>
        <taxon>Conoidasida</taxon>
        <taxon>Coccidia</taxon>
        <taxon>Eucoccidiorida</taxon>
        <taxon>Eimeriorina</taxon>
        <taxon>Cryptosporidiidae</taxon>
        <taxon>Cryptosporidium</taxon>
    </lineage>
</organism>
<dbReference type="GeneID" id="6997987"/>
<gene>
    <name evidence="1" type="ORF">CMU_003140</name>
</gene>
<name>B6AJU3_CRYMR</name>
<dbReference type="RefSeq" id="XP_002142833.1">
    <property type="nucleotide sequence ID" value="XM_002142797.1"/>
</dbReference>
<dbReference type="OMA" id="NTRFENR"/>
<keyword evidence="2" id="KW-1185">Reference proteome</keyword>
<dbReference type="Proteomes" id="UP000001460">
    <property type="component" value="Unassembled WGS sequence"/>
</dbReference>